<dbReference type="KEGG" id="hch:HCH_03069"/>
<organism evidence="1 2">
    <name type="scientific">Hahella chejuensis (strain KCTC 2396)</name>
    <dbReference type="NCBI Taxonomy" id="349521"/>
    <lineage>
        <taxon>Bacteria</taxon>
        <taxon>Pseudomonadati</taxon>
        <taxon>Pseudomonadota</taxon>
        <taxon>Gammaproteobacteria</taxon>
        <taxon>Oceanospirillales</taxon>
        <taxon>Hahellaceae</taxon>
        <taxon>Hahella</taxon>
    </lineage>
</organism>
<proteinExistence type="predicted"/>
<gene>
    <name evidence="1" type="ordered locus">HCH_03069</name>
</gene>
<evidence type="ECO:0000313" key="2">
    <source>
        <dbReference type="Proteomes" id="UP000000238"/>
    </source>
</evidence>
<name>Q2SHN9_HAHCH</name>
<reference evidence="1 2" key="1">
    <citation type="journal article" date="2005" name="Nucleic Acids Res.">
        <title>Genomic blueprint of Hahella chejuensis, a marine microbe producing an algicidal agent.</title>
        <authorList>
            <person name="Jeong H."/>
            <person name="Yim J.H."/>
            <person name="Lee C."/>
            <person name="Choi S.-H."/>
            <person name="Park Y.K."/>
            <person name="Yoon S.H."/>
            <person name="Hur C.-G."/>
            <person name="Kang H.-Y."/>
            <person name="Kim D."/>
            <person name="Lee H.H."/>
            <person name="Park K.H."/>
            <person name="Park S.-H."/>
            <person name="Park H.-S."/>
            <person name="Lee H.K."/>
            <person name="Oh T.K."/>
            <person name="Kim J.F."/>
        </authorList>
    </citation>
    <scope>NUCLEOTIDE SEQUENCE [LARGE SCALE GENOMIC DNA]</scope>
    <source>
        <strain evidence="1 2">KCTC 2396</strain>
    </source>
</reference>
<keyword evidence="2" id="KW-1185">Reference proteome</keyword>
<accession>Q2SHN9</accession>
<protein>
    <submittedName>
        <fullName evidence="1">Uncharacterized protein</fullName>
    </submittedName>
</protein>
<dbReference type="HOGENOM" id="CLU_3200492_0_0_6"/>
<evidence type="ECO:0000313" key="1">
    <source>
        <dbReference type="EMBL" id="ABC29835.1"/>
    </source>
</evidence>
<dbReference type="Proteomes" id="UP000000238">
    <property type="component" value="Chromosome"/>
</dbReference>
<dbReference type="EMBL" id="CP000155">
    <property type="protein sequence ID" value="ABC29835.1"/>
    <property type="molecule type" value="Genomic_DNA"/>
</dbReference>
<dbReference type="AlphaFoldDB" id="Q2SHN9"/>
<sequence>MDICAFRGFGMVFFLELTTQTTGHINSIVCERQVLTPDKQPSKKN</sequence>